<comment type="similarity">
    <text evidence="2">Belongs to the NTE family.</text>
</comment>
<feature type="signal peptide" evidence="8">
    <location>
        <begin position="1"/>
        <end position="19"/>
    </location>
</feature>
<dbReference type="CDD" id="cd07205">
    <property type="entry name" value="Pat_PNPLA6_PNPLA7_NTE1_like"/>
    <property type="match status" value="1"/>
</dbReference>
<dbReference type="Gene3D" id="3.40.1090.10">
    <property type="entry name" value="Cytosolic phospholipase A2 catalytic domain"/>
    <property type="match status" value="2"/>
</dbReference>
<feature type="chain" id="PRO_5021396423" description="PNPLA domain-containing protein" evidence="8">
    <location>
        <begin position="20"/>
        <end position="745"/>
    </location>
</feature>
<keyword evidence="4 7" id="KW-0442">Lipid degradation</keyword>
<dbReference type="Gene3D" id="2.40.160.50">
    <property type="entry name" value="membrane protein fhac: a member of the omp85/tpsb transporter family"/>
    <property type="match status" value="1"/>
</dbReference>
<comment type="caution">
    <text evidence="10">The sequence shown here is derived from an EMBL/GenBank/DDBJ whole genome shotgun (WGS) entry which is preliminary data.</text>
</comment>
<feature type="active site" description="Proton acceptor" evidence="7">
    <location>
        <position position="215"/>
    </location>
</feature>
<accession>A0A501XMR1</accession>
<keyword evidence="3 7" id="KW-0378">Hydrolase</keyword>
<evidence type="ECO:0000256" key="4">
    <source>
        <dbReference type="ARBA" id="ARBA00022963"/>
    </source>
</evidence>
<evidence type="ECO:0000313" key="11">
    <source>
        <dbReference type="Proteomes" id="UP000319897"/>
    </source>
</evidence>
<proteinExistence type="inferred from homology"/>
<dbReference type="GO" id="GO:0046470">
    <property type="term" value="P:phosphatidylcholine metabolic process"/>
    <property type="evidence" value="ECO:0007669"/>
    <property type="project" value="InterPro"/>
</dbReference>
<dbReference type="EMBL" id="VFSU01000022">
    <property type="protein sequence ID" value="TPE61563.1"/>
    <property type="molecule type" value="Genomic_DNA"/>
</dbReference>
<comment type="subcellular location">
    <subcellularLocation>
        <location evidence="1">Membrane</location>
    </subcellularLocation>
</comment>
<organism evidence="10 11">
    <name type="scientific">Sandaracinobacter neustonicus</name>
    <dbReference type="NCBI Taxonomy" id="1715348"/>
    <lineage>
        <taxon>Bacteria</taxon>
        <taxon>Pseudomonadati</taxon>
        <taxon>Pseudomonadota</taxon>
        <taxon>Alphaproteobacteria</taxon>
        <taxon>Sphingomonadales</taxon>
        <taxon>Sphingosinicellaceae</taxon>
        <taxon>Sandaracinobacter</taxon>
    </lineage>
</organism>
<dbReference type="InterPro" id="IPR002641">
    <property type="entry name" value="PNPLA_dom"/>
</dbReference>
<dbReference type="PROSITE" id="PS01237">
    <property type="entry name" value="UPF0028"/>
    <property type="match status" value="1"/>
</dbReference>
<feature type="short sequence motif" description="GXSXG" evidence="7">
    <location>
        <begin position="67"/>
        <end position="71"/>
    </location>
</feature>
<evidence type="ECO:0000313" key="10">
    <source>
        <dbReference type="EMBL" id="TPE61563.1"/>
    </source>
</evidence>
<evidence type="ECO:0000256" key="5">
    <source>
        <dbReference type="ARBA" id="ARBA00023098"/>
    </source>
</evidence>
<feature type="short sequence motif" description="GXGXXG" evidence="7">
    <location>
        <begin position="40"/>
        <end position="45"/>
    </location>
</feature>
<evidence type="ECO:0000256" key="1">
    <source>
        <dbReference type="ARBA" id="ARBA00004370"/>
    </source>
</evidence>
<dbReference type="InterPro" id="IPR001423">
    <property type="entry name" value="LysoPLipase_patatin_CS"/>
</dbReference>
<evidence type="ECO:0000256" key="2">
    <source>
        <dbReference type="ARBA" id="ARBA00006636"/>
    </source>
</evidence>
<comment type="caution">
    <text evidence="7">Lacks conserved residue(s) required for the propagation of feature annotation.</text>
</comment>
<dbReference type="Pfam" id="PF01103">
    <property type="entry name" value="Omp85"/>
    <property type="match status" value="1"/>
</dbReference>
<keyword evidence="5 7" id="KW-0443">Lipid metabolism</keyword>
<dbReference type="PANTHER" id="PTHR14226">
    <property type="entry name" value="NEUROPATHY TARGET ESTERASE/SWISS CHEESE D.MELANOGASTER"/>
    <property type="match status" value="1"/>
</dbReference>
<evidence type="ECO:0000256" key="7">
    <source>
        <dbReference type="PROSITE-ProRule" id="PRU01161"/>
    </source>
</evidence>
<dbReference type="OrthoDB" id="5290098at2"/>
<sequence>MRHCLAILCFVFFSIPAVAQSEAVADHARPGPRIGLVLGGGGARGFAHVGVLQVLEENRIPVDAIAGTSMGAVVGSLYASGKSATELKAITDEIPWTNVFNDNIPRDRLSFRRKRDERDVLIDFRISFDDKGLVLPKGVLRGQDLFLTLAEYLAPVRGTQDFNKFAIPFRAVATDIETGETEVMGDGDIATAVFASMAVPGGLPPVERNGKLLVDGMVSDNVPIDVARSMGVDRLIVVDVGTPLQRRDQINSFVSVLSQMQLLLGHKAVAQQIASLSPADVLIRPDQPDIGATAFGRSVEGIAAGRAAALAVVDKLRPYALPEAEWQAYLAARKARAPSYAPKLQFVKVDNHSDLPDRTIKDLVSAEPGKPLDAPQMTADLQDVYALGGFRSVRYTVGPDGVHPGEGVTITADGDPTSANWLQLGLGISTDFNRNNNVRLGFAYTDRNFFGTGIEWRSDVRVGSNLLIESGFYTEFGRNSAQAGLTGRYFAEFTPFWSRVDTSLYIDKQAISEVRDSRVGARMDGGMLFGNWGELRLGLSVADVSLSTTVGFPGFTDDNFIDTDWHAAFTVDRLDNIRFPTNGFYTRFVFTDHVRWLGGDLSYGVGSMKLLKPISWGRNTLLLSGEAGFTTSGDGRSLGDFRLGGFLNLSGLDENQLIGRHKLIGRTVFYHRLSAQAPIVDFPVYVGGSFELGNTWEGLDRIGLDSLRPAGSAFVGADTPLGPFIIAAGVTRGNGALYLILGRVF</sequence>
<dbReference type="InterPro" id="IPR050301">
    <property type="entry name" value="NTE"/>
</dbReference>
<dbReference type="Gene3D" id="3.10.20.310">
    <property type="entry name" value="membrane protein fhac"/>
    <property type="match status" value="1"/>
</dbReference>
<dbReference type="GO" id="GO:0019867">
    <property type="term" value="C:outer membrane"/>
    <property type="evidence" value="ECO:0007669"/>
    <property type="project" value="InterPro"/>
</dbReference>
<dbReference type="PROSITE" id="PS51635">
    <property type="entry name" value="PNPLA"/>
    <property type="match status" value="1"/>
</dbReference>
<keyword evidence="11" id="KW-1185">Reference proteome</keyword>
<dbReference type="SUPFAM" id="SSF52151">
    <property type="entry name" value="FabD/lysophospholipase-like"/>
    <property type="match status" value="1"/>
</dbReference>
<keyword evidence="6" id="KW-0472">Membrane</keyword>
<protein>
    <recommendedName>
        <fullName evidence="9">PNPLA domain-containing protein</fullName>
    </recommendedName>
</protein>
<keyword evidence="8" id="KW-0732">Signal</keyword>
<dbReference type="RefSeq" id="WP_140927935.1">
    <property type="nucleotide sequence ID" value="NZ_VFSU01000022.1"/>
</dbReference>
<dbReference type="GO" id="GO:0004622">
    <property type="term" value="F:phosphatidylcholine lysophospholipase activity"/>
    <property type="evidence" value="ECO:0007669"/>
    <property type="project" value="InterPro"/>
</dbReference>
<dbReference type="InterPro" id="IPR000184">
    <property type="entry name" value="Bac_surfAg_D15"/>
</dbReference>
<name>A0A501XMR1_9SPHN</name>
<reference evidence="10 11" key="1">
    <citation type="submission" date="2019-06" db="EMBL/GenBank/DDBJ databases">
        <authorList>
            <person name="Lee I."/>
            <person name="Jang G.I."/>
            <person name="Hwang C.Y."/>
        </authorList>
    </citation>
    <scope>NUCLEOTIDE SEQUENCE [LARGE SCALE GENOMIC DNA]</scope>
    <source>
        <strain evidence="10 11">PAMC 28131</strain>
    </source>
</reference>
<evidence type="ECO:0000256" key="8">
    <source>
        <dbReference type="SAM" id="SignalP"/>
    </source>
</evidence>
<feature type="active site" description="Nucleophile" evidence="7">
    <location>
        <position position="69"/>
    </location>
</feature>
<dbReference type="GO" id="GO:0016042">
    <property type="term" value="P:lipid catabolic process"/>
    <property type="evidence" value="ECO:0007669"/>
    <property type="project" value="UniProtKB-UniRule"/>
</dbReference>
<dbReference type="Proteomes" id="UP000319897">
    <property type="component" value="Unassembled WGS sequence"/>
</dbReference>
<gene>
    <name evidence="10" type="ORF">FJQ54_08205</name>
</gene>
<dbReference type="InterPro" id="IPR016035">
    <property type="entry name" value="Acyl_Trfase/lysoPLipase"/>
</dbReference>
<feature type="domain" description="PNPLA" evidence="9">
    <location>
        <begin position="36"/>
        <end position="228"/>
    </location>
</feature>
<evidence type="ECO:0000256" key="3">
    <source>
        <dbReference type="ARBA" id="ARBA00022801"/>
    </source>
</evidence>
<evidence type="ECO:0000256" key="6">
    <source>
        <dbReference type="ARBA" id="ARBA00023136"/>
    </source>
</evidence>
<dbReference type="AlphaFoldDB" id="A0A501XMR1"/>
<evidence type="ECO:0000259" key="9">
    <source>
        <dbReference type="PROSITE" id="PS51635"/>
    </source>
</evidence>
<dbReference type="PANTHER" id="PTHR14226:SF29">
    <property type="entry name" value="NEUROPATHY TARGET ESTERASE SWS"/>
    <property type="match status" value="1"/>
</dbReference>
<dbReference type="Pfam" id="PF01734">
    <property type="entry name" value="Patatin"/>
    <property type="match status" value="1"/>
</dbReference>